<feature type="transmembrane region" description="Helical" evidence="11">
    <location>
        <begin position="415"/>
        <end position="437"/>
    </location>
</feature>
<dbReference type="InterPro" id="IPR006121">
    <property type="entry name" value="HMA_dom"/>
</dbReference>
<feature type="transmembrane region" description="Helical" evidence="11">
    <location>
        <begin position="233"/>
        <end position="255"/>
    </location>
</feature>
<comment type="similarity">
    <text evidence="2 11">Belongs to the cation transport ATPase (P-type) (TC 3.A.3) family. Type IB subfamily.</text>
</comment>
<feature type="domain" description="HMA" evidence="13">
    <location>
        <begin position="4"/>
        <end position="69"/>
    </location>
</feature>
<gene>
    <name evidence="14" type="primary">actP_4</name>
    <name evidence="14" type="ORF">PAA8504_04275</name>
</gene>
<evidence type="ECO:0000256" key="11">
    <source>
        <dbReference type="RuleBase" id="RU362081"/>
    </source>
</evidence>
<keyword evidence="5 11" id="KW-0479">Metal-binding</keyword>
<keyword evidence="6 11" id="KW-0547">Nucleotide-binding</keyword>
<sequence>MDETQITVTLSGLNCASCVGRAERALLSMGDVQSAEVNLAASTARIVGSPDLRAAQIDKVLRDAGYPAVSVTQTFQVDGMRCASCASRVERGIEGVPGVIEARANLAASNVQVDWLEGMTSAQRIAEAGTRAGYGTAPVEDGGSAVGDKRRDERLWLRRDTIIAAVLTLPIFLIEMGGHFIPGMQSLVADTIGRQTSWVLQFFLTTMVLLGPGRRFLKNGIPALLRGAPEMNALVAIGTLSAWSFSAVATFAPGLLPAQSVAVYFEAAAVIVTLILLGRWIEARAKGQTGAAIRKLIDLQPQSARVMRDGRHEDVPISEVAVGDRLLIRPGERIPVDGDVIEGRSFVDESMLTGEAAPVDKTTGGAVTGGTVNGAGSLTIVANAVGEGTVLAEIVRMVRDAQGAKLPIQRLVDRVVRWFVPAVLGVAGLAVGVWLLFGPDPALGFALVAGVSVLIVACPCAMGLATPVSVMVGTGRAAEMGILFRKGDALQALENVATVAFDKTGTLTEGRPEVTEVVGHGGLAESEILALAAALERSSEHPVGAAVVRAAEGRGLAISAVEKFESRTGLGISGRVEGCDVLVGSARMMQGDGVDTAPLSDAVQRMAESGQTAFFVASGGQLAGVIGVADPIKPGSAPMLAALKSRGIRPVMVTGDARATAESIGRRLGIEDIVADVLPDGKLAALRDLGSGVAFVGDGINDAPALAAADVGIAIGSGTDIAIEAADVVLMSGNPAGILTAIDLSRATMRNIRQNLFWAFAYNTALIPVAAGVLWPFAGVLLSPMLAAGAMALSSVFVLTNALRLRRAGTARPDRPASSHSPTHARPA</sequence>
<name>A0A2R8C1W0_9RHOB</name>
<dbReference type="GO" id="GO:0060003">
    <property type="term" value="P:copper ion export"/>
    <property type="evidence" value="ECO:0007669"/>
    <property type="project" value="UniProtKB-ARBA"/>
</dbReference>
<dbReference type="NCBIfam" id="TIGR01494">
    <property type="entry name" value="ATPase_P-type"/>
    <property type="match status" value="1"/>
</dbReference>
<dbReference type="Gene3D" id="3.40.50.1000">
    <property type="entry name" value="HAD superfamily/HAD-like"/>
    <property type="match status" value="1"/>
</dbReference>
<feature type="transmembrane region" description="Helical" evidence="11">
    <location>
        <begin position="756"/>
        <end position="775"/>
    </location>
</feature>
<evidence type="ECO:0000256" key="5">
    <source>
        <dbReference type="ARBA" id="ARBA00022723"/>
    </source>
</evidence>
<dbReference type="SUPFAM" id="SSF56784">
    <property type="entry name" value="HAD-like"/>
    <property type="match status" value="1"/>
</dbReference>
<dbReference type="SFLD" id="SFLDS00003">
    <property type="entry name" value="Haloacid_Dehalogenase"/>
    <property type="match status" value="1"/>
</dbReference>
<dbReference type="SFLD" id="SFLDF00027">
    <property type="entry name" value="p-type_atpase"/>
    <property type="match status" value="1"/>
</dbReference>
<dbReference type="GO" id="GO:0005886">
    <property type="term" value="C:plasma membrane"/>
    <property type="evidence" value="ECO:0007669"/>
    <property type="project" value="UniProtKB-SubCell"/>
</dbReference>
<evidence type="ECO:0000256" key="1">
    <source>
        <dbReference type="ARBA" id="ARBA00004651"/>
    </source>
</evidence>
<feature type="region of interest" description="Disordered" evidence="12">
    <location>
        <begin position="809"/>
        <end position="828"/>
    </location>
</feature>
<dbReference type="SUPFAM" id="SSF81653">
    <property type="entry name" value="Calcium ATPase, transduction domain A"/>
    <property type="match status" value="1"/>
</dbReference>
<evidence type="ECO:0000256" key="2">
    <source>
        <dbReference type="ARBA" id="ARBA00006024"/>
    </source>
</evidence>
<dbReference type="InterPro" id="IPR044492">
    <property type="entry name" value="P_typ_ATPase_HD_dom"/>
</dbReference>
<evidence type="ECO:0000256" key="3">
    <source>
        <dbReference type="ARBA" id="ARBA00022475"/>
    </source>
</evidence>
<dbReference type="Gene3D" id="2.70.150.10">
    <property type="entry name" value="Calcium-transporting ATPase, cytoplasmic transduction domain A"/>
    <property type="match status" value="1"/>
</dbReference>
<evidence type="ECO:0000313" key="14">
    <source>
        <dbReference type="EMBL" id="SPJ26417.1"/>
    </source>
</evidence>
<dbReference type="CDD" id="cd00371">
    <property type="entry name" value="HMA"/>
    <property type="match status" value="2"/>
</dbReference>
<dbReference type="InterPro" id="IPR017969">
    <property type="entry name" value="Heavy-metal-associated_CS"/>
</dbReference>
<keyword evidence="8" id="KW-1278">Translocase</keyword>
<dbReference type="SUPFAM" id="SSF55008">
    <property type="entry name" value="HMA, heavy metal-associated domain"/>
    <property type="match status" value="2"/>
</dbReference>
<dbReference type="GO" id="GO:0016887">
    <property type="term" value="F:ATP hydrolysis activity"/>
    <property type="evidence" value="ECO:0007669"/>
    <property type="project" value="InterPro"/>
</dbReference>
<feature type="transmembrane region" description="Helical" evidence="11">
    <location>
        <begin position="192"/>
        <end position="212"/>
    </location>
</feature>
<evidence type="ECO:0000256" key="10">
    <source>
        <dbReference type="ARBA" id="ARBA00023136"/>
    </source>
</evidence>
<dbReference type="GO" id="GO:0005524">
    <property type="term" value="F:ATP binding"/>
    <property type="evidence" value="ECO:0007669"/>
    <property type="project" value="UniProtKB-UniRule"/>
</dbReference>
<dbReference type="CDD" id="cd02094">
    <property type="entry name" value="P-type_ATPase_Cu-like"/>
    <property type="match status" value="1"/>
</dbReference>
<dbReference type="PROSITE" id="PS00154">
    <property type="entry name" value="ATPASE_E1_E2"/>
    <property type="match status" value="1"/>
</dbReference>
<dbReference type="FunFam" id="2.70.150.10:FF:000020">
    <property type="entry name" value="Copper-exporting P-type ATPase A"/>
    <property type="match status" value="1"/>
</dbReference>
<dbReference type="Pfam" id="PF00702">
    <property type="entry name" value="Hydrolase"/>
    <property type="match status" value="1"/>
</dbReference>
<dbReference type="RefSeq" id="WP_108896107.1">
    <property type="nucleotide sequence ID" value="NZ_ONZF01000020.1"/>
</dbReference>
<evidence type="ECO:0000313" key="15">
    <source>
        <dbReference type="Proteomes" id="UP000244912"/>
    </source>
</evidence>
<evidence type="ECO:0000256" key="8">
    <source>
        <dbReference type="ARBA" id="ARBA00022967"/>
    </source>
</evidence>
<feature type="transmembrane region" description="Helical" evidence="11">
    <location>
        <begin position="161"/>
        <end position="180"/>
    </location>
</feature>
<keyword evidence="3 11" id="KW-1003">Cell membrane</keyword>
<dbReference type="InterPro" id="IPR059000">
    <property type="entry name" value="ATPase_P-type_domA"/>
</dbReference>
<dbReference type="GO" id="GO:0043682">
    <property type="term" value="F:P-type divalent copper transporter activity"/>
    <property type="evidence" value="ECO:0007669"/>
    <property type="project" value="TreeGrafter"/>
</dbReference>
<dbReference type="InterPro" id="IPR036163">
    <property type="entry name" value="HMA_dom_sf"/>
</dbReference>
<keyword evidence="14" id="KW-0378">Hydrolase</keyword>
<dbReference type="SFLD" id="SFLDG00002">
    <property type="entry name" value="C1.7:_P-type_atpase_like"/>
    <property type="match status" value="1"/>
</dbReference>
<dbReference type="Pfam" id="PF00122">
    <property type="entry name" value="E1-E2_ATPase"/>
    <property type="match status" value="1"/>
</dbReference>
<dbReference type="PROSITE" id="PS01047">
    <property type="entry name" value="HMA_1"/>
    <property type="match status" value="1"/>
</dbReference>
<dbReference type="NCBIfam" id="TIGR01511">
    <property type="entry name" value="ATPase-IB1_Cu"/>
    <property type="match status" value="1"/>
</dbReference>
<evidence type="ECO:0000256" key="12">
    <source>
        <dbReference type="SAM" id="MobiDB-lite"/>
    </source>
</evidence>
<dbReference type="InterPro" id="IPR036412">
    <property type="entry name" value="HAD-like_sf"/>
</dbReference>
<evidence type="ECO:0000256" key="9">
    <source>
        <dbReference type="ARBA" id="ARBA00022989"/>
    </source>
</evidence>
<dbReference type="InterPro" id="IPR008250">
    <property type="entry name" value="ATPase_P-typ_transduc_dom_A_sf"/>
</dbReference>
<dbReference type="Gene3D" id="3.40.1110.10">
    <property type="entry name" value="Calcium-transporting ATPase, cytoplasmic domain N"/>
    <property type="match status" value="1"/>
</dbReference>
<dbReference type="EC" id="3.6.3.4" evidence="14"/>
<dbReference type="PANTHER" id="PTHR43520:SF8">
    <property type="entry name" value="P-TYPE CU(+) TRANSPORTER"/>
    <property type="match status" value="1"/>
</dbReference>
<accession>A0A2R8C1W0</accession>
<protein>
    <submittedName>
        <fullName evidence="14">Copper-transporting P-type ATPase</fullName>
        <ecNumber evidence="14">3.6.3.4</ecNumber>
    </submittedName>
</protein>
<comment type="subcellular location">
    <subcellularLocation>
        <location evidence="1">Cell membrane</location>
        <topology evidence="1">Multi-pass membrane protein</topology>
    </subcellularLocation>
</comment>
<dbReference type="GO" id="GO:0005507">
    <property type="term" value="F:copper ion binding"/>
    <property type="evidence" value="ECO:0007669"/>
    <property type="project" value="TreeGrafter"/>
</dbReference>
<dbReference type="PROSITE" id="PS50846">
    <property type="entry name" value="HMA_2"/>
    <property type="match status" value="2"/>
</dbReference>
<keyword evidence="7 11" id="KW-0067">ATP-binding</keyword>
<evidence type="ECO:0000256" key="4">
    <source>
        <dbReference type="ARBA" id="ARBA00022692"/>
    </source>
</evidence>
<keyword evidence="4 11" id="KW-0812">Transmembrane</keyword>
<keyword evidence="15" id="KW-1185">Reference proteome</keyword>
<dbReference type="Pfam" id="PF00403">
    <property type="entry name" value="HMA"/>
    <property type="match status" value="2"/>
</dbReference>
<feature type="domain" description="HMA" evidence="13">
    <location>
        <begin position="71"/>
        <end position="137"/>
    </location>
</feature>
<evidence type="ECO:0000256" key="7">
    <source>
        <dbReference type="ARBA" id="ARBA00022840"/>
    </source>
</evidence>
<dbReference type="InterPro" id="IPR023298">
    <property type="entry name" value="ATPase_P-typ_TM_dom_sf"/>
</dbReference>
<dbReference type="InterPro" id="IPR018303">
    <property type="entry name" value="ATPase_P-typ_P_site"/>
</dbReference>
<dbReference type="InterPro" id="IPR023299">
    <property type="entry name" value="ATPase_P-typ_cyto_dom_N"/>
</dbReference>
<proteinExistence type="inferred from homology"/>
<dbReference type="InterPro" id="IPR027256">
    <property type="entry name" value="P-typ_ATPase_IB"/>
</dbReference>
<dbReference type="AlphaFoldDB" id="A0A2R8C1W0"/>
<dbReference type="EMBL" id="ONZF01000020">
    <property type="protein sequence ID" value="SPJ26417.1"/>
    <property type="molecule type" value="Genomic_DNA"/>
</dbReference>
<feature type="transmembrane region" description="Helical" evidence="11">
    <location>
        <begin position="781"/>
        <end position="803"/>
    </location>
</feature>
<evidence type="ECO:0000256" key="6">
    <source>
        <dbReference type="ARBA" id="ARBA00022741"/>
    </source>
</evidence>
<dbReference type="InterPro" id="IPR001757">
    <property type="entry name" value="P_typ_ATPase"/>
</dbReference>
<dbReference type="GO" id="GO:0055070">
    <property type="term" value="P:copper ion homeostasis"/>
    <property type="evidence" value="ECO:0007669"/>
    <property type="project" value="TreeGrafter"/>
</dbReference>
<dbReference type="SUPFAM" id="SSF81665">
    <property type="entry name" value="Calcium ATPase, transmembrane domain M"/>
    <property type="match status" value="1"/>
</dbReference>
<keyword evidence="9 11" id="KW-1133">Transmembrane helix</keyword>
<dbReference type="Gene3D" id="3.30.70.100">
    <property type="match status" value="2"/>
</dbReference>
<dbReference type="PRINTS" id="PR00119">
    <property type="entry name" value="CATATPASE"/>
</dbReference>
<organism evidence="14 15">
    <name type="scientific">Palleronia abyssalis</name>
    <dbReference type="NCBI Taxonomy" id="1501240"/>
    <lineage>
        <taxon>Bacteria</taxon>
        <taxon>Pseudomonadati</taxon>
        <taxon>Pseudomonadota</taxon>
        <taxon>Alphaproteobacteria</taxon>
        <taxon>Rhodobacterales</taxon>
        <taxon>Roseobacteraceae</taxon>
        <taxon>Palleronia</taxon>
    </lineage>
</organism>
<dbReference type="OrthoDB" id="9807843at2"/>
<keyword evidence="10 11" id="KW-0472">Membrane</keyword>
<feature type="transmembrane region" description="Helical" evidence="11">
    <location>
        <begin position="443"/>
        <end position="466"/>
    </location>
</feature>
<reference evidence="15" key="1">
    <citation type="submission" date="2018-03" db="EMBL/GenBank/DDBJ databases">
        <authorList>
            <person name="Rodrigo-Torres L."/>
            <person name="Arahal R. D."/>
            <person name="Lucena T."/>
        </authorList>
    </citation>
    <scope>NUCLEOTIDE SEQUENCE [LARGE SCALE GENOMIC DNA]</scope>
    <source>
        <strain evidence="15">CECT 8504</strain>
    </source>
</reference>
<dbReference type="Proteomes" id="UP000244912">
    <property type="component" value="Unassembled WGS sequence"/>
</dbReference>
<dbReference type="InterPro" id="IPR023214">
    <property type="entry name" value="HAD_sf"/>
</dbReference>
<dbReference type="NCBIfam" id="TIGR01525">
    <property type="entry name" value="ATPase-IB_hvy"/>
    <property type="match status" value="1"/>
</dbReference>
<evidence type="ECO:0000259" key="13">
    <source>
        <dbReference type="PROSITE" id="PS50846"/>
    </source>
</evidence>
<dbReference type="PANTHER" id="PTHR43520">
    <property type="entry name" value="ATP7, ISOFORM B"/>
    <property type="match status" value="1"/>
</dbReference>
<feature type="transmembrane region" description="Helical" evidence="11">
    <location>
        <begin position="261"/>
        <end position="281"/>
    </location>
</feature>